<dbReference type="SUPFAM" id="SSF50998">
    <property type="entry name" value="Quinoprotein alcohol dehydrogenase-like"/>
    <property type="match status" value="1"/>
</dbReference>
<name>A0A1Y2CN31_9FUNG</name>
<reference evidence="1 2" key="1">
    <citation type="submission" date="2016-07" db="EMBL/GenBank/DDBJ databases">
        <title>Pervasive Adenine N6-methylation of Active Genes in Fungi.</title>
        <authorList>
            <consortium name="DOE Joint Genome Institute"/>
            <person name="Mondo S.J."/>
            <person name="Dannebaum R.O."/>
            <person name="Kuo R.C."/>
            <person name="Labutti K."/>
            <person name="Haridas S."/>
            <person name="Kuo A."/>
            <person name="Salamov A."/>
            <person name="Ahrendt S.R."/>
            <person name="Lipzen A."/>
            <person name="Sullivan W."/>
            <person name="Andreopoulos W.B."/>
            <person name="Clum A."/>
            <person name="Lindquist E."/>
            <person name="Daum C."/>
            <person name="Ramamoorthy G.K."/>
            <person name="Gryganskyi A."/>
            <person name="Culley D."/>
            <person name="Magnuson J.K."/>
            <person name="James T.Y."/>
            <person name="O'Malley M.A."/>
            <person name="Stajich J.E."/>
            <person name="Spatafora J.W."/>
            <person name="Visel A."/>
            <person name="Grigoriev I.V."/>
        </authorList>
    </citation>
    <scope>NUCLEOTIDE SEQUENCE [LARGE SCALE GENOMIC DNA]</scope>
    <source>
        <strain evidence="1 2">JEL800</strain>
    </source>
</reference>
<sequence>MQTLLLSLESETRMGALSVLPEERGRVIGTATLGITNEEEGLPLVCCFSRDGKTIAVASRSILFLDTANLSTVGHIEDPSLPEGDLITAMAWTKDDGCVVTASDGSDPGRIVLWDALSFQLLRVIKSQYPRQPICGAYSTLGFWDEYLHSNQVAQ</sequence>
<gene>
    <name evidence="1" type="ORF">BCR33DRAFT_35418</name>
</gene>
<protein>
    <recommendedName>
        <fullName evidence="3">WD40 repeat-like protein</fullName>
    </recommendedName>
</protein>
<dbReference type="AlphaFoldDB" id="A0A1Y2CN31"/>
<dbReference type="EMBL" id="MCGO01000011">
    <property type="protein sequence ID" value="ORY48439.1"/>
    <property type="molecule type" value="Genomic_DNA"/>
</dbReference>
<comment type="caution">
    <text evidence="1">The sequence shown here is derived from an EMBL/GenBank/DDBJ whole genome shotgun (WGS) entry which is preliminary data.</text>
</comment>
<dbReference type="InterPro" id="IPR011047">
    <property type="entry name" value="Quinoprotein_ADH-like_sf"/>
</dbReference>
<dbReference type="Proteomes" id="UP000193642">
    <property type="component" value="Unassembled WGS sequence"/>
</dbReference>
<evidence type="ECO:0000313" key="2">
    <source>
        <dbReference type="Proteomes" id="UP000193642"/>
    </source>
</evidence>
<dbReference type="InterPro" id="IPR015943">
    <property type="entry name" value="WD40/YVTN_repeat-like_dom_sf"/>
</dbReference>
<dbReference type="OrthoDB" id="2160941at2759"/>
<proteinExistence type="predicted"/>
<dbReference type="Gene3D" id="2.130.10.10">
    <property type="entry name" value="YVTN repeat-like/Quinoprotein amine dehydrogenase"/>
    <property type="match status" value="1"/>
</dbReference>
<keyword evidence="2" id="KW-1185">Reference proteome</keyword>
<evidence type="ECO:0008006" key="3">
    <source>
        <dbReference type="Google" id="ProtNLM"/>
    </source>
</evidence>
<evidence type="ECO:0000313" key="1">
    <source>
        <dbReference type="EMBL" id="ORY48439.1"/>
    </source>
</evidence>
<organism evidence="1 2">
    <name type="scientific">Rhizoclosmatium globosum</name>
    <dbReference type="NCBI Taxonomy" id="329046"/>
    <lineage>
        <taxon>Eukaryota</taxon>
        <taxon>Fungi</taxon>
        <taxon>Fungi incertae sedis</taxon>
        <taxon>Chytridiomycota</taxon>
        <taxon>Chytridiomycota incertae sedis</taxon>
        <taxon>Chytridiomycetes</taxon>
        <taxon>Chytridiales</taxon>
        <taxon>Chytriomycetaceae</taxon>
        <taxon>Rhizoclosmatium</taxon>
    </lineage>
</organism>
<accession>A0A1Y2CN31</accession>